<reference evidence="9" key="1">
    <citation type="journal article" date="2019" name="G3 (Bethesda)">
        <title>Genome Assemblies of Two Rare Opportunistic Yeast Pathogens: Diutina rugosa (syn. Candida rugosa) and Trichomonascus ciferrii (syn. Candida ciferrii).</title>
        <authorList>
            <person name="Mixao V."/>
            <person name="Saus E."/>
            <person name="Hansen A.P."/>
            <person name="Lass-Florl C."/>
            <person name="Gabaldon T."/>
        </authorList>
    </citation>
    <scope>NUCLEOTIDE SEQUENCE</scope>
    <source>
        <strain evidence="9">CBS 4856</strain>
    </source>
</reference>
<evidence type="ECO:0000259" key="8">
    <source>
        <dbReference type="Pfam" id="PF17801"/>
    </source>
</evidence>
<evidence type="ECO:0000256" key="7">
    <source>
        <dbReference type="RuleBase" id="RU361168"/>
    </source>
</evidence>
<accession>A0A642V0Z6</accession>
<dbReference type="VEuPathDB" id="FungiDB:TRICI_004416"/>
<dbReference type="SUPFAM" id="SSF51011">
    <property type="entry name" value="Glycosyl hydrolase domain"/>
    <property type="match status" value="1"/>
</dbReference>
<dbReference type="AlphaFoldDB" id="A0A642V0Z6"/>
<evidence type="ECO:0000256" key="5">
    <source>
        <dbReference type="ARBA" id="ARBA00022801"/>
    </source>
</evidence>
<dbReference type="EMBL" id="SWFS01000335">
    <property type="protein sequence ID" value="KAA8909707.1"/>
    <property type="molecule type" value="Genomic_DNA"/>
</dbReference>
<dbReference type="GO" id="GO:0005975">
    <property type="term" value="P:carbohydrate metabolic process"/>
    <property type="evidence" value="ECO:0007669"/>
    <property type="project" value="InterPro"/>
</dbReference>
<feature type="domain" description="Alpha galactosidase C-terminal" evidence="8">
    <location>
        <begin position="310"/>
        <end position="362"/>
    </location>
</feature>
<dbReference type="InterPro" id="IPR041233">
    <property type="entry name" value="Melibiase_C"/>
</dbReference>
<dbReference type="InterPro" id="IPR002241">
    <property type="entry name" value="Glyco_hydro_27"/>
</dbReference>
<dbReference type="PANTHER" id="PTHR11452:SF75">
    <property type="entry name" value="ALPHA-GALACTOSIDASE MEL1"/>
    <property type="match status" value="1"/>
</dbReference>
<dbReference type="PANTHER" id="PTHR11452">
    <property type="entry name" value="ALPHA-GALACTOSIDASE/ALPHA-N-ACETYLGALACTOSAMINIDASE"/>
    <property type="match status" value="1"/>
</dbReference>
<evidence type="ECO:0000313" key="10">
    <source>
        <dbReference type="Proteomes" id="UP000761534"/>
    </source>
</evidence>
<keyword evidence="7" id="KW-1015">Disulfide bond</keyword>
<dbReference type="PRINTS" id="PR00740">
    <property type="entry name" value="GLHYDRLASE27"/>
</dbReference>
<dbReference type="OrthoDB" id="5795902at2759"/>
<keyword evidence="6 7" id="KW-0326">Glycosidase</keyword>
<gene>
    <name evidence="9" type="ORF">TRICI_004416</name>
</gene>
<dbReference type="CDD" id="cd14792">
    <property type="entry name" value="GH27"/>
    <property type="match status" value="1"/>
</dbReference>
<evidence type="ECO:0000256" key="4">
    <source>
        <dbReference type="ARBA" id="ARBA00022729"/>
    </source>
</evidence>
<organism evidence="9 10">
    <name type="scientific">Trichomonascus ciferrii</name>
    <dbReference type="NCBI Taxonomy" id="44093"/>
    <lineage>
        <taxon>Eukaryota</taxon>
        <taxon>Fungi</taxon>
        <taxon>Dikarya</taxon>
        <taxon>Ascomycota</taxon>
        <taxon>Saccharomycotina</taxon>
        <taxon>Dipodascomycetes</taxon>
        <taxon>Dipodascales</taxon>
        <taxon>Trichomonascaceae</taxon>
        <taxon>Trichomonascus</taxon>
        <taxon>Trichomonascus ciferrii complex</taxon>
    </lineage>
</organism>
<sequence length="431" mass="47570">MEIEHLLLSAAVAVSGVDGTETWNGLGKLPQMGWNDWNSFACDVSEKLLLETAEKIVNLGLKDLGYEYVILDDCWSLGRADNGSLLVNSIRFPNGMKHVSDQIHSLGLKYGMYSSAGTETCAGYPGSLGYEESDAQSFADWGVDYLKYDNCGNQDLTGTPEISYKRYKRMSDSIKKTGRDIFYGFDNFNTPSADCYCDKLDCHDAGKGCSAMNIFNRVPYYSNYPNGGPGWNDLDMLEVGNGEMSDEAYKTHFSLWALVKSSFLLGNDLRNMDAETYSIITNPAIIALNQDENIAATRVWHSGNETVFHSLWTSTSSNGDQVFALVNGEHESLEMNATLPGIFGSNHTAKAYEMYDLWGDRLDTETSNNILNGNETASKHLYNATEQSYADGLKNNVKLLLGKHVGTIRSNDTITTNVPASGIAIYRLKQA</sequence>
<dbReference type="Proteomes" id="UP000761534">
    <property type="component" value="Unassembled WGS sequence"/>
</dbReference>
<keyword evidence="5 7" id="KW-0378">Hydrolase</keyword>
<name>A0A642V0Z6_9ASCO</name>
<dbReference type="Pfam" id="PF16499">
    <property type="entry name" value="Melibiase_2"/>
    <property type="match status" value="1"/>
</dbReference>
<protein>
    <recommendedName>
        <fullName evidence="3 7">Alpha-galactosidase</fullName>
        <ecNumber evidence="3 7">3.2.1.22</ecNumber>
    </recommendedName>
    <alternativeName>
        <fullName evidence="7">Melibiase</fullName>
    </alternativeName>
</protein>
<dbReference type="InterPro" id="IPR017853">
    <property type="entry name" value="GH"/>
</dbReference>
<evidence type="ECO:0000313" key="9">
    <source>
        <dbReference type="EMBL" id="KAA8909707.1"/>
    </source>
</evidence>
<dbReference type="InterPro" id="IPR013780">
    <property type="entry name" value="Glyco_hydro_b"/>
</dbReference>
<evidence type="ECO:0000256" key="3">
    <source>
        <dbReference type="ARBA" id="ARBA00012755"/>
    </source>
</evidence>
<dbReference type="SUPFAM" id="SSF51445">
    <property type="entry name" value="(Trans)glycosidases"/>
    <property type="match status" value="1"/>
</dbReference>
<evidence type="ECO:0000256" key="6">
    <source>
        <dbReference type="ARBA" id="ARBA00023295"/>
    </source>
</evidence>
<keyword evidence="4" id="KW-0732">Signal</keyword>
<dbReference type="EC" id="3.2.1.22" evidence="3 7"/>
<dbReference type="Pfam" id="PF17801">
    <property type="entry name" value="Melibiase_C"/>
    <property type="match status" value="1"/>
</dbReference>
<comment type="catalytic activity">
    <reaction evidence="1 7">
        <text>Hydrolysis of terminal, non-reducing alpha-D-galactose residues in alpha-D-galactosides, including galactose oligosaccharides, galactomannans and galactolipids.</text>
        <dbReference type="EC" id="3.2.1.22"/>
    </reaction>
</comment>
<dbReference type="InterPro" id="IPR013785">
    <property type="entry name" value="Aldolase_TIM"/>
</dbReference>
<dbReference type="Gene3D" id="3.20.20.70">
    <property type="entry name" value="Aldolase class I"/>
    <property type="match status" value="2"/>
</dbReference>
<proteinExistence type="inferred from homology"/>
<evidence type="ECO:0000256" key="2">
    <source>
        <dbReference type="ARBA" id="ARBA00009743"/>
    </source>
</evidence>
<comment type="caution">
    <text evidence="9">The sequence shown here is derived from an EMBL/GenBank/DDBJ whole genome shotgun (WGS) entry which is preliminary data.</text>
</comment>
<dbReference type="Gene3D" id="2.60.40.1180">
    <property type="entry name" value="Golgi alpha-mannosidase II"/>
    <property type="match status" value="1"/>
</dbReference>
<comment type="similarity">
    <text evidence="2 7">Belongs to the glycosyl hydrolase 27 family.</text>
</comment>
<keyword evidence="10" id="KW-1185">Reference proteome</keyword>
<dbReference type="GO" id="GO:0004557">
    <property type="term" value="F:alpha-galactosidase activity"/>
    <property type="evidence" value="ECO:0007669"/>
    <property type="project" value="UniProtKB-EC"/>
</dbReference>
<evidence type="ECO:0000256" key="1">
    <source>
        <dbReference type="ARBA" id="ARBA00001255"/>
    </source>
</evidence>